<protein>
    <submittedName>
        <fullName evidence="8">Pyruvate formate lyase activating enzyme</fullName>
    </submittedName>
</protein>
<keyword evidence="4 6" id="KW-0408">Iron</keyword>
<keyword evidence="8" id="KW-0456">Lyase</keyword>
<keyword evidence="9" id="KW-1185">Reference proteome</keyword>
<evidence type="ECO:0000256" key="1">
    <source>
        <dbReference type="ARBA" id="ARBA00022485"/>
    </source>
</evidence>
<evidence type="ECO:0000256" key="2">
    <source>
        <dbReference type="ARBA" id="ARBA00022691"/>
    </source>
</evidence>
<dbReference type="AlphaFoldDB" id="A0A1M5QPA2"/>
<keyword evidence="8" id="KW-0670">Pyruvate</keyword>
<feature type="binding site" evidence="6">
    <location>
        <position position="89"/>
    </location>
    <ligand>
        <name>[4Fe-4S] cluster</name>
        <dbReference type="ChEBI" id="CHEBI:49883"/>
        <note>4Fe-4S-S-AdoMet</note>
    </ligand>
</feature>
<keyword evidence="2 6" id="KW-0949">S-adenosyl-L-methionine</keyword>
<dbReference type="InterPro" id="IPR034457">
    <property type="entry name" value="Organic_radical-activating"/>
</dbReference>
<dbReference type="InterPro" id="IPR007197">
    <property type="entry name" value="rSAM"/>
</dbReference>
<keyword evidence="1" id="KW-0004">4Fe-4S</keyword>
<dbReference type="PANTHER" id="PTHR30352">
    <property type="entry name" value="PYRUVATE FORMATE-LYASE-ACTIVATING ENZYME"/>
    <property type="match status" value="1"/>
</dbReference>
<dbReference type="EMBL" id="FQXN01000001">
    <property type="protein sequence ID" value="SHH15570.1"/>
    <property type="molecule type" value="Genomic_DNA"/>
</dbReference>
<dbReference type="RefSeq" id="WP_073070833.1">
    <property type="nucleotide sequence ID" value="NZ_FQXN01000001.1"/>
</dbReference>
<feature type="domain" description="Radical SAM core" evidence="7">
    <location>
        <begin position="67"/>
        <end position="277"/>
    </location>
</feature>
<dbReference type="Pfam" id="PF04055">
    <property type="entry name" value="Radical_SAM"/>
    <property type="match status" value="1"/>
</dbReference>
<organism evidence="8 9">
    <name type="scientific">Thermosipho atlanticus DSM 15807</name>
    <dbReference type="NCBI Taxonomy" id="1123380"/>
    <lineage>
        <taxon>Bacteria</taxon>
        <taxon>Thermotogati</taxon>
        <taxon>Thermotogota</taxon>
        <taxon>Thermotogae</taxon>
        <taxon>Thermotogales</taxon>
        <taxon>Fervidobacteriaceae</taxon>
        <taxon>Thermosipho</taxon>
    </lineage>
</organism>
<dbReference type="GO" id="GO:0051539">
    <property type="term" value="F:4 iron, 4 sulfur cluster binding"/>
    <property type="evidence" value="ECO:0007669"/>
    <property type="project" value="UniProtKB-KW"/>
</dbReference>
<dbReference type="Proteomes" id="UP000242592">
    <property type="component" value="Unassembled WGS sequence"/>
</dbReference>
<name>A0A1M5QPA2_9BACT</name>
<dbReference type="PROSITE" id="PS51918">
    <property type="entry name" value="RADICAL_SAM"/>
    <property type="match status" value="1"/>
</dbReference>
<accession>A0A1M5QPA2</accession>
<evidence type="ECO:0000256" key="6">
    <source>
        <dbReference type="PIRSR" id="PIRSR004869-50"/>
    </source>
</evidence>
<dbReference type="SUPFAM" id="SSF102114">
    <property type="entry name" value="Radical SAM enzymes"/>
    <property type="match status" value="1"/>
</dbReference>
<dbReference type="InterPro" id="IPR013785">
    <property type="entry name" value="Aldolase_TIM"/>
</dbReference>
<dbReference type="PIRSF" id="PIRSF004869">
    <property type="entry name" value="PflX_prd"/>
    <property type="match status" value="1"/>
</dbReference>
<dbReference type="InterPro" id="IPR058240">
    <property type="entry name" value="rSAM_sf"/>
</dbReference>
<evidence type="ECO:0000256" key="3">
    <source>
        <dbReference type="ARBA" id="ARBA00022723"/>
    </source>
</evidence>
<reference evidence="9" key="1">
    <citation type="submission" date="2016-11" db="EMBL/GenBank/DDBJ databases">
        <authorList>
            <person name="Varghese N."/>
            <person name="Submissions S."/>
        </authorList>
    </citation>
    <scope>NUCLEOTIDE SEQUENCE [LARGE SCALE GENOMIC DNA]</scope>
    <source>
        <strain evidence="9">DSM 15807</strain>
    </source>
</reference>
<evidence type="ECO:0000256" key="5">
    <source>
        <dbReference type="ARBA" id="ARBA00023014"/>
    </source>
</evidence>
<feature type="binding site" evidence="6">
    <location>
        <position position="86"/>
    </location>
    <ligand>
        <name>[4Fe-4S] cluster</name>
        <dbReference type="ChEBI" id="CHEBI:49883"/>
        <note>4Fe-4S-S-AdoMet</note>
    </ligand>
</feature>
<evidence type="ECO:0000313" key="8">
    <source>
        <dbReference type="EMBL" id="SHH15570.1"/>
    </source>
</evidence>
<dbReference type="CDD" id="cd01335">
    <property type="entry name" value="Radical_SAM"/>
    <property type="match status" value="1"/>
</dbReference>
<dbReference type="SFLD" id="SFLDS00029">
    <property type="entry name" value="Radical_SAM"/>
    <property type="match status" value="1"/>
</dbReference>
<dbReference type="STRING" id="1123380.SAMN02745199_0045"/>
<dbReference type="NCBIfam" id="TIGR04337">
    <property type="entry name" value="AmmeMemoSam_rS"/>
    <property type="match status" value="1"/>
</dbReference>
<dbReference type="Gene3D" id="3.20.20.70">
    <property type="entry name" value="Aldolase class I"/>
    <property type="match status" value="1"/>
</dbReference>
<keyword evidence="3 6" id="KW-0479">Metal-binding</keyword>
<evidence type="ECO:0000259" key="7">
    <source>
        <dbReference type="PROSITE" id="PS51918"/>
    </source>
</evidence>
<dbReference type="SFLD" id="SFLDG01101">
    <property type="entry name" value="Uncharacterised_Radical_SAM_Su"/>
    <property type="match status" value="1"/>
</dbReference>
<dbReference type="GO" id="GO:0016829">
    <property type="term" value="F:lyase activity"/>
    <property type="evidence" value="ECO:0007669"/>
    <property type="project" value="UniProtKB-KW"/>
</dbReference>
<evidence type="ECO:0000313" key="9">
    <source>
        <dbReference type="Proteomes" id="UP000242592"/>
    </source>
</evidence>
<comment type="cofactor">
    <cofactor evidence="6">
        <name>[4Fe-4S] cluster</name>
        <dbReference type="ChEBI" id="CHEBI:49883"/>
    </cofactor>
    <text evidence="6">Binds 1 [4Fe-4S] cluster. The cluster is coordinated with 3 cysteines and an exchangeable S-adenosyl-L-methionine.</text>
</comment>
<sequence length="328" mass="37626">MKKMATFFEEKGEGVICNLCPHKCFLKDGDLGICGVRFNEKGILYTKNYGDISSIAMDPIEKKPLYHFDPGAKILSVGTWGCNFKCKFCQNWEISQEKPAVKLVTPDQLVEIAISRGSKGIAYTYSEPVVWYEFVLDTARIAHKKGLYNVLVTNGYIEKEPLKLLLQNIDAMNIDLKGFNSEFYKKECLGDYKPVMDVIELAYKLGVHIEVTTLIIPGKNDKEEELIEEFKALSKISKDIPLHLSRYFPAYKYEIFPTSIEELKKLYFLAKEFLNFVYIGNIFESEYETTRCPECHTPVIVREGYDIKTFNLTKEGKCKICGKEIVKI</sequence>
<gene>
    <name evidence="8" type="ORF">SAMN02745199_0045</name>
</gene>
<dbReference type="InterPro" id="IPR027596">
    <property type="entry name" value="AmmeMemoSam_rS"/>
</dbReference>
<dbReference type="OrthoDB" id="9778883at2"/>
<evidence type="ECO:0000256" key="4">
    <source>
        <dbReference type="ARBA" id="ARBA00023004"/>
    </source>
</evidence>
<dbReference type="InterPro" id="IPR016431">
    <property type="entry name" value="Pyrv-formate_lyase-activ_prd"/>
</dbReference>
<dbReference type="GO" id="GO:0046872">
    <property type="term" value="F:metal ion binding"/>
    <property type="evidence" value="ECO:0007669"/>
    <property type="project" value="UniProtKB-KW"/>
</dbReference>
<proteinExistence type="predicted"/>
<feature type="binding site" evidence="6">
    <location>
        <position position="82"/>
    </location>
    <ligand>
        <name>[4Fe-4S] cluster</name>
        <dbReference type="ChEBI" id="CHEBI:49883"/>
        <note>4Fe-4S-S-AdoMet</note>
    </ligand>
</feature>
<dbReference type="PANTHER" id="PTHR30352:SF5">
    <property type="entry name" value="PYRUVATE FORMATE-LYASE 1-ACTIVATING ENZYME"/>
    <property type="match status" value="1"/>
</dbReference>
<keyword evidence="5 6" id="KW-0411">Iron-sulfur</keyword>